<gene>
    <name evidence="4" type="ORF">RUM43_005080</name>
</gene>
<dbReference type="AlphaFoldDB" id="A0AAN8XMY4"/>
<protein>
    <recommendedName>
        <fullName evidence="6">Coiled-coil domain-containing protein 112</fullName>
    </recommendedName>
</protein>
<evidence type="ECO:0000313" key="4">
    <source>
        <dbReference type="EMBL" id="KAK6643570.1"/>
    </source>
</evidence>
<reference evidence="4 5" key="1">
    <citation type="submission" date="2023-10" db="EMBL/GenBank/DDBJ databases">
        <title>Genomes of two closely related lineages of the louse Polyplax serrata with different host specificities.</title>
        <authorList>
            <person name="Martinu J."/>
            <person name="Tarabai H."/>
            <person name="Stefka J."/>
            <person name="Hypsa V."/>
        </authorList>
    </citation>
    <scope>NUCLEOTIDE SEQUENCE [LARGE SCALE GENOMIC DNA]</scope>
    <source>
        <strain evidence="4">HR10_N</strain>
    </source>
</reference>
<name>A0AAN8XMY4_POLSC</name>
<dbReference type="PANTHER" id="PTHR21549:SF0">
    <property type="entry name" value="COILED-COIL DOMAIN-CONTAINING PROTEIN 112"/>
    <property type="match status" value="1"/>
</dbReference>
<dbReference type="InterPro" id="IPR039902">
    <property type="entry name" value="CCDC148/CCDC112"/>
</dbReference>
<feature type="coiled-coil region" evidence="2">
    <location>
        <begin position="288"/>
        <end position="339"/>
    </location>
</feature>
<feature type="coiled-coil region" evidence="2">
    <location>
        <begin position="66"/>
        <end position="146"/>
    </location>
</feature>
<keyword evidence="3" id="KW-0472">Membrane</keyword>
<dbReference type="EMBL" id="JAWJWE010000002">
    <property type="protein sequence ID" value="KAK6643570.1"/>
    <property type="molecule type" value="Genomic_DNA"/>
</dbReference>
<evidence type="ECO:0008006" key="6">
    <source>
        <dbReference type="Google" id="ProtNLM"/>
    </source>
</evidence>
<evidence type="ECO:0000313" key="5">
    <source>
        <dbReference type="Proteomes" id="UP001372834"/>
    </source>
</evidence>
<organism evidence="4 5">
    <name type="scientific">Polyplax serrata</name>
    <name type="common">Common mouse louse</name>
    <dbReference type="NCBI Taxonomy" id="468196"/>
    <lineage>
        <taxon>Eukaryota</taxon>
        <taxon>Metazoa</taxon>
        <taxon>Ecdysozoa</taxon>
        <taxon>Arthropoda</taxon>
        <taxon>Hexapoda</taxon>
        <taxon>Insecta</taxon>
        <taxon>Pterygota</taxon>
        <taxon>Neoptera</taxon>
        <taxon>Paraneoptera</taxon>
        <taxon>Psocodea</taxon>
        <taxon>Troctomorpha</taxon>
        <taxon>Phthiraptera</taxon>
        <taxon>Anoplura</taxon>
        <taxon>Polyplacidae</taxon>
        <taxon>Polyplax</taxon>
    </lineage>
</organism>
<keyword evidence="1 2" id="KW-0175">Coiled coil</keyword>
<accession>A0AAN8XMY4</accession>
<comment type="caution">
    <text evidence="4">The sequence shown here is derived from an EMBL/GenBank/DDBJ whole genome shotgun (WGS) entry which is preliminary data.</text>
</comment>
<dbReference type="Proteomes" id="UP001372834">
    <property type="component" value="Unassembled WGS sequence"/>
</dbReference>
<evidence type="ECO:0000256" key="2">
    <source>
        <dbReference type="SAM" id="Coils"/>
    </source>
</evidence>
<proteinExistence type="predicted"/>
<dbReference type="PANTHER" id="PTHR21549">
    <property type="entry name" value="MUTATED IN BLADDER CANCER 1"/>
    <property type="match status" value="1"/>
</dbReference>
<keyword evidence="3" id="KW-0812">Transmembrane</keyword>
<sequence length="466" mass="55483">MRAEVSETLRRMANLIIEILTVIIRLTAMRDITLLLKTCGPYVRLQDSQNICEIKSFQSELENCRIQELDKLVQILTEICKTLENLKTEVFKCSISANFDKESLRRKLMGLEEKLIDTKQDIKDELAEMAEDELKLSKDIKFLEKRMVDWSKTAPPQLFKPPKQSAYRVQDQMNNPTHEFQKFLQNSGGHCGGWLEHDHLIFLRERRKFKKKDKFLEAVHKCLPDLSLDVISEHELWYVKYEQLRSAQKEAIFKWKAHKLERQEECTINNASEEKNYSTQKKKTVNQINIAERIKEWKKQQMEKKQEEQERLKEQERQIQQQQEKIKMIQRQKKQAVMEYKAEKLRKMISDGLLGKEKKSHALGKTRSNMLLKSFRLQDIKFMEKKKIIKLQLETKAASKIESLRLTKSPFDFLLQRDPKRIFKPTLIWTQHCQPKDERKDTFVANVLNLNTIPRLAIPEWRRELK</sequence>
<feature type="transmembrane region" description="Helical" evidence="3">
    <location>
        <begin position="12"/>
        <end position="29"/>
    </location>
</feature>
<evidence type="ECO:0000256" key="1">
    <source>
        <dbReference type="ARBA" id="ARBA00023054"/>
    </source>
</evidence>
<keyword evidence="3" id="KW-1133">Transmembrane helix</keyword>
<evidence type="ECO:0000256" key="3">
    <source>
        <dbReference type="SAM" id="Phobius"/>
    </source>
</evidence>